<sequence>MFVCRLEVIQYGNKDIQIANHRAIFHLKIKQEEGSRATSLVVKQQNEDTILDQTHYEDEGTTIQQHGSRQEPIRRKAIIQQEQKAPKFKPGDWFLRKSQ</sequence>
<evidence type="ECO:0000313" key="1">
    <source>
        <dbReference type="EMBL" id="KAG2171888.1"/>
    </source>
</evidence>
<keyword evidence="2" id="KW-1185">Reference proteome</keyword>
<organism evidence="1 2">
    <name type="scientific">Umbelopsis vinacea</name>
    <dbReference type="NCBI Taxonomy" id="44442"/>
    <lineage>
        <taxon>Eukaryota</taxon>
        <taxon>Fungi</taxon>
        <taxon>Fungi incertae sedis</taxon>
        <taxon>Mucoromycota</taxon>
        <taxon>Mucoromycotina</taxon>
        <taxon>Umbelopsidomycetes</taxon>
        <taxon>Umbelopsidales</taxon>
        <taxon>Umbelopsidaceae</taxon>
        <taxon>Umbelopsis</taxon>
    </lineage>
</organism>
<accession>A0A8H7PDI3</accession>
<comment type="caution">
    <text evidence="1">The sequence shown here is derived from an EMBL/GenBank/DDBJ whole genome shotgun (WGS) entry which is preliminary data.</text>
</comment>
<dbReference type="AlphaFoldDB" id="A0A8H7PDI3"/>
<dbReference type="Proteomes" id="UP000612746">
    <property type="component" value="Unassembled WGS sequence"/>
</dbReference>
<gene>
    <name evidence="1" type="ORF">INT44_006117</name>
</gene>
<evidence type="ECO:0000313" key="2">
    <source>
        <dbReference type="Proteomes" id="UP000612746"/>
    </source>
</evidence>
<name>A0A8H7PDI3_9FUNG</name>
<reference evidence="1" key="1">
    <citation type="submission" date="2020-12" db="EMBL/GenBank/DDBJ databases">
        <title>Metabolic potential, ecology and presence of endohyphal bacteria is reflected in genomic diversity of Mucoromycotina.</title>
        <authorList>
            <person name="Muszewska A."/>
            <person name="Okrasinska A."/>
            <person name="Steczkiewicz K."/>
            <person name="Drgas O."/>
            <person name="Orlowska M."/>
            <person name="Perlinska-Lenart U."/>
            <person name="Aleksandrzak-Piekarczyk T."/>
            <person name="Szatraj K."/>
            <person name="Zielenkiewicz U."/>
            <person name="Pilsyk S."/>
            <person name="Malc E."/>
            <person name="Mieczkowski P."/>
            <person name="Kruszewska J.S."/>
            <person name="Biernat P."/>
            <person name="Pawlowska J."/>
        </authorList>
    </citation>
    <scope>NUCLEOTIDE SEQUENCE</scope>
    <source>
        <strain evidence="1">WA0000051536</strain>
    </source>
</reference>
<protein>
    <submittedName>
        <fullName evidence="1">Uncharacterized protein</fullName>
    </submittedName>
</protein>
<proteinExistence type="predicted"/>
<dbReference type="EMBL" id="JAEPRA010000029">
    <property type="protein sequence ID" value="KAG2171888.1"/>
    <property type="molecule type" value="Genomic_DNA"/>
</dbReference>